<name>A0A7W8XGC0_9HYPH</name>
<proteinExistence type="predicted"/>
<dbReference type="EMBL" id="JACHBC010000008">
    <property type="protein sequence ID" value="MBB5562331.1"/>
    <property type="molecule type" value="Genomic_DNA"/>
</dbReference>
<protein>
    <submittedName>
        <fullName evidence="1">Uncharacterized protein</fullName>
    </submittedName>
</protein>
<dbReference type="AlphaFoldDB" id="A0A7W8XGC0"/>
<keyword evidence="2" id="KW-1185">Reference proteome</keyword>
<gene>
    <name evidence="1" type="ORF">GGI59_004015</name>
</gene>
<evidence type="ECO:0000313" key="2">
    <source>
        <dbReference type="Proteomes" id="UP000528824"/>
    </source>
</evidence>
<reference evidence="1 2" key="1">
    <citation type="submission" date="2020-08" db="EMBL/GenBank/DDBJ databases">
        <title>Genomic Encyclopedia of Type Strains, Phase IV (KMG-V): Genome sequencing to study the core and pangenomes of soil and plant-associated prokaryotes.</title>
        <authorList>
            <person name="Whitman W."/>
        </authorList>
    </citation>
    <scope>NUCLEOTIDE SEQUENCE [LARGE SCALE GENOMIC DNA]</scope>
    <source>
        <strain evidence="1 2">SEMIA 4034</strain>
    </source>
</reference>
<accession>A0A7W8XGC0</accession>
<organism evidence="1 2">
    <name type="scientific">Rhizobium lentis</name>
    <dbReference type="NCBI Taxonomy" id="1138194"/>
    <lineage>
        <taxon>Bacteria</taxon>
        <taxon>Pseudomonadati</taxon>
        <taxon>Pseudomonadota</taxon>
        <taxon>Alphaproteobacteria</taxon>
        <taxon>Hyphomicrobiales</taxon>
        <taxon>Rhizobiaceae</taxon>
        <taxon>Rhizobium/Agrobacterium group</taxon>
        <taxon>Rhizobium</taxon>
    </lineage>
</organism>
<dbReference type="Proteomes" id="UP000528824">
    <property type="component" value="Unassembled WGS sequence"/>
</dbReference>
<sequence length="34" mass="3764">MFPAADVWEAVGYALGNELSRPVKPNRDTEIGIF</sequence>
<evidence type="ECO:0000313" key="1">
    <source>
        <dbReference type="EMBL" id="MBB5562331.1"/>
    </source>
</evidence>
<comment type="caution">
    <text evidence="1">The sequence shown here is derived from an EMBL/GenBank/DDBJ whole genome shotgun (WGS) entry which is preliminary data.</text>
</comment>